<protein>
    <submittedName>
        <fullName evidence="1">Uncharacterized protein</fullName>
    </submittedName>
</protein>
<accession>A0A0F9L594</accession>
<sequence length="83" mass="9327">MNEAIAVMSNLYESTGNELRDRILALIPDHPEILTLDSCWDLFKVSGFDCRDLQPSLAQAGWALTSARCIWKEVGTEMQKKPS</sequence>
<gene>
    <name evidence="1" type="ORF">LCGC14_1555360</name>
</gene>
<dbReference type="AlphaFoldDB" id="A0A0F9L594"/>
<dbReference type="EMBL" id="LAZR01011946">
    <property type="protein sequence ID" value="KKM51490.1"/>
    <property type="molecule type" value="Genomic_DNA"/>
</dbReference>
<reference evidence="1" key="1">
    <citation type="journal article" date="2015" name="Nature">
        <title>Complex archaea that bridge the gap between prokaryotes and eukaryotes.</title>
        <authorList>
            <person name="Spang A."/>
            <person name="Saw J.H."/>
            <person name="Jorgensen S.L."/>
            <person name="Zaremba-Niedzwiedzka K."/>
            <person name="Martijn J."/>
            <person name="Lind A.E."/>
            <person name="van Eijk R."/>
            <person name="Schleper C."/>
            <person name="Guy L."/>
            <person name="Ettema T.J."/>
        </authorList>
    </citation>
    <scope>NUCLEOTIDE SEQUENCE</scope>
</reference>
<comment type="caution">
    <text evidence="1">The sequence shown here is derived from an EMBL/GenBank/DDBJ whole genome shotgun (WGS) entry which is preliminary data.</text>
</comment>
<evidence type="ECO:0000313" key="1">
    <source>
        <dbReference type="EMBL" id="KKM51490.1"/>
    </source>
</evidence>
<organism evidence="1">
    <name type="scientific">marine sediment metagenome</name>
    <dbReference type="NCBI Taxonomy" id="412755"/>
    <lineage>
        <taxon>unclassified sequences</taxon>
        <taxon>metagenomes</taxon>
        <taxon>ecological metagenomes</taxon>
    </lineage>
</organism>
<proteinExistence type="predicted"/>
<name>A0A0F9L594_9ZZZZ</name>